<dbReference type="InterPro" id="IPR001965">
    <property type="entry name" value="Znf_PHD"/>
</dbReference>
<organism evidence="9 10">
    <name type="scientific">Aquilegia coerulea</name>
    <name type="common">Rocky mountain columbine</name>
    <dbReference type="NCBI Taxonomy" id="218851"/>
    <lineage>
        <taxon>Eukaryota</taxon>
        <taxon>Viridiplantae</taxon>
        <taxon>Streptophyta</taxon>
        <taxon>Embryophyta</taxon>
        <taxon>Tracheophyta</taxon>
        <taxon>Spermatophyta</taxon>
        <taxon>Magnoliopsida</taxon>
        <taxon>Ranunculales</taxon>
        <taxon>Ranunculaceae</taxon>
        <taxon>Thalictroideae</taxon>
        <taxon>Aquilegia</taxon>
    </lineage>
</organism>
<evidence type="ECO:0000259" key="8">
    <source>
        <dbReference type="PROSITE" id="PS50016"/>
    </source>
</evidence>
<dbReference type="CDD" id="cd15532">
    <property type="entry name" value="PHD2_CHD_II"/>
    <property type="match status" value="1"/>
</dbReference>
<dbReference type="InterPro" id="IPR054292">
    <property type="entry name" value="DUF7028"/>
</dbReference>
<evidence type="ECO:0000256" key="2">
    <source>
        <dbReference type="ARBA" id="ARBA00022723"/>
    </source>
</evidence>
<dbReference type="InterPro" id="IPR019786">
    <property type="entry name" value="Zinc_finger_PHD-type_CS"/>
</dbReference>
<dbReference type="InterPro" id="IPR019787">
    <property type="entry name" value="Znf_PHD-finger"/>
</dbReference>
<dbReference type="Gene3D" id="3.30.40.10">
    <property type="entry name" value="Zinc/RING finger domain, C3HC4 (zinc finger)"/>
    <property type="match status" value="1"/>
</dbReference>
<dbReference type="Proteomes" id="UP000230069">
    <property type="component" value="Unassembled WGS sequence"/>
</dbReference>
<sequence length="1557" mass="173436">MKDDSRSGNIPERVEKVRGPFGCLIVKKKGDGMSNGGSAGNQKVFESKERKRPRLILSDSESDEDLYVSPPPKVVCHDGDASVSRNSITDSIEREKHIEIDRKRKQGPHIYREGTRIDRSKFVDIAIERKKNRIGDTGYCKEEKFDKILLKDGVEERRTEIGRNGVLISKTRVPIDKQRDFEAESSRSISLDNRDHSDFDSHNKVERDRELIYLERQRIEMKNGRKNPGFLREKFGAHHCELIRVQGKNGVLKVMPKSKNKVGGPDKLFSPKIEEKSINGFRSADYSNERAPIPPSLYSESKLREKSQSVVVTEKKQVSSHKKMSIKKSEINQQRTQVIETSLLQEPMDVGTCSSKKEVSNKKQRTLTSESCMSTKRKEGEVKRGSGTEKQLLREQIRQMLVNAGWTIDLRPRRNRDYQDAVYINPAGTEFWSITKAYYAFQKHFEDEGKDQNHRGDLSSFTPIPEDVISKLTRQTRKKIEREMRMKQKTVRGIKNANETSGKMLKNRHVKVITDSDMSEENMNSPDMQDDKLMKVRIKGKGVVDLNAEDIVTSKQSTLSKDGLGNVEDRKQNGRALLARRSSKGPNMDGDDFVPYTGKRTVLSWLIDMETIPLSGKVQYMNKKRTRAKMEGWITRDGIHCCCCSKILTISKFELHAGSKVHKPLKNIIVENGASLYQCQLDAWNKQDKSVRLGFQFIDIDGDDPNDDTCGICGDGGDLICCDGCPSTFHQSCLDIKMLPSGDWLCPNCSCKFCDGIDSGITQEDETTLCSCSLCEEKYHRFCVERADATPIDSDSLSTSFCGKACKELFQQLQKLLGVKHELEAGFSWTLIQRSNLDADPSIRGQCQKAEWNSKIAVALTVMDECFLPVTDQRSGVNLIHNVLYNIGSNFNRLNYSGFYTAVLERGDEIISAASIRIHGTRLAEMPFIGTRHIYRRQGMCRRLFGAIESALRSLNVEKMVIPAISELMHTWTTVFGFKPLEVSDRQEVKAMNILVFPRTDLLQKPLLKHRLTGPDKNERSVVKGIEPNGNNHVMPVMSENADIGSVEPDTSAPNKGAVCDHKINSEVSMEIGPIDCGGSSDAALGTLPASPNDCSAPGTKLFPHCGVDHDNSLGVGTKPNFNSTVEPDSSVEPELQCSAEDDSHEVNADAATTELDFCPLDETSGQHTTSTKIITDRTPLQLDSSWIEHNDHKVKGDVDMSSNAPDFSALEHSTVNNCEMNNSVDCIGTGLKGPDGSTYDTSDILRKRLDDGLGFISDGPCHKSAPDTKFSLDHVVDCDTEFDVEIKPIVGSDLELKPQNITDDDAHEVKVKIVGAEHDVPLSATSPQLTTTTKRNNPTAVSGSCRTGENNVQSNSDLDERCVHKVECKYDMNFSGLGVHACEKSFKNEIEMTDGIIVTNGPTYNTSDVPGDLSDVVLRPIPDALSEKSATGPKFLLRCTNHDTKLDMEKKSSELKLQKCTEADVLELHVVERNSDVDKNNIHDIGLHFKPNVLLTSVESVEQDVNEAKTEISSSALDIYPSDECCGQNQLQVAALGNCFEGSSENIVCSSQILRQ</sequence>
<dbReference type="GO" id="GO:0006357">
    <property type="term" value="P:regulation of transcription by RNA polymerase II"/>
    <property type="evidence" value="ECO:0007669"/>
    <property type="project" value="TreeGrafter"/>
</dbReference>
<dbReference type="Pfam" id="PF23209">
    <property type="entry name" value="IDM1_C"/>
    <property type="match status" value="1"/>
</dbReference>
<dbReference type="PROSITE" id="PS50016">
    <property type="entry name" value="ZF_PHD_2"/>
    <property type="match status" value="1"/>
</dbReference>
<dbReference type="EMBL" id="KZ305034">
    <property type="protein sequence ID" value="PIA44905.1"/>
    <property type="molecule type" value="Genomic_DNA"/>
</dbReference>
<dbReference type="GO" id="GO:0005634">
    <property type="term" value="C:nucleus"/>
    <property type="evidence" value="ECO:0007669"/>
    <property type="project" value="UniProtKB-SubCell"/>
</dbReference>
<feature type="domain" description="PHD-type" evidence="8">
    <location>
        <begin position="707"/>
        <end position="752"/>
    </location>
</feature>
<dbReference type="OrthoDB" id="429143at2759"/>
<dbReference type="PANTHER" id="PTHR46309">
    <property type="entry name" value="PHD FINGER PROTEIN 12"/>
    <property type="match status" value="1"/>
</dbReference>
<feature type="compositionally biased region" description="Basic and acidic residues" evidence="7">
    <location>
        <begin position="376"/>
        <end position="387"/>
    </location>
</feature>
<evidence type="ECO:0000256" key="7">
    <source>
        <dbReference type="SAM" id="MobiDB-lite"/>
    </source>
</evidence>
<proteinExistence type="predicted"/>
<feature type="region of interest" description="Disordered" evidence="7">
    <location>
        <begin position="1325"/>
        <end position="1357"/>
    </location>
</feature>
<dbReference type="InterPro" id="IPR013083">
    <property type="entry name" value="Znf_RING/FYVE/PHD"/>
</dbReference>
<dbReference type="GO" id="GO:0008270">
    <property type="term" value="F:zinc ion binding"/>
    <property type="evidence" value="ECO:0007669"/>
    <property type="project" value="UniProtKB-KW"/>
</dbReference>
<dbReference type="PROSITE" id="PS01359">
    <property type="entry name" value="ZF_PHD_1"/>
    <property type="match status" value="1"/>
</dbReference>
<dbReference type="STRING" id="218851.A0A2G5DN34"/>
<evidence type="ECO:0000256" key="5">
    <source>
        <dbReference type="ARBA" id="ARBA00023242"/>
    </source>
</evidence>
<dbReference type="FunCoup" id="A0A2G5DN34">
    <property type="interactions" value="1596"/>
</dbReference>
<evidence type="ECO:0000256" key="3">
    <source>
        <dbReference type="ARBA" id="ARBA00022771"/>
    </source>
</evidence>
<feature type="region of interest" description="Disordered" evidence="7">
    <location>
        <begin position="1013"/>
        <end position="1035"/>
    </location>
</feature>
<protein>
    <recommendedName>
        <fullName evidence="8">PHD-type domain-containing protein</fullName>
    </recommendedName>
</protein>
<feature type="region of interest" description="Disordered" evidence="7">
    <location>
        <begin position="362"/>
        <end position="387"/>
    </location>
</feature>
<evidence type="ECO:0000256" key="6">
    <source>
        <dbReference type="PROSITE-ProRule" id="PRU00146"/>
    </source>
</evidence>
<dbReference type="InterPro" id="IPR032308">
    <property type="entry name" value="TDBD"/>
</dbReference>
<dbReference type="EMBL" id="KZ305034">
    <property type="protein sequence ID" value="PIA44903.1"/>
    <property type="molecule type" value="Genomic_DNA"/>
</dbReference>
<comment type="subcellular location">
    <subcellularLocation>
        <location evidence="1">Nucleus</location>
    </subcellularLocation>
</comment>
<keyword evidence="10" id="KW-1185">Reference proteome</keyword>
<evidence type="ECO:0000256" key="1">
    <source>
        <dbReference type="ARBA" id="ARBA00004123"/>
    </source>
</evidence>
<dbReference type="InterPro" id="IPR042163">
    <property type="entry name" value="PHF12"/>
</dbReference>
<keyword evidence="4" id="KW-0862">Zinc</keyword>
<dbReference type="InterPro" id="IPR016181">
    <property type="entry name" value="Acyl_CoA_acyltransferase"/>
</dbReference>
<dbReference type="Pfam" id="PF00628">
    <property type="entry name" value="PHD"/>
    <property type="match status" value="1"/>
</dbReference>
<dbReference type="InterPro" id="IPR056511">
    <property type="entry name" value="IDM1_C"/>
</dbReference>
<evidence type="ECO:0000313" key="9">
    <source>
        <dbReference type="EMBL" id="PIA44903.1"/>
    </source>
</evidence>
<keyword evidence="3 6" id="KW-0863">Zinc-finger</keyword>
<name>A0A2G5DN34_AQUCA</name>
<dbReference type="CDD" id="cd04301">
    <property type="entry name" value="NAT_SF"/>
    <property type="match status" value="1"/>
</dbReference>
<keyword evidence="2" id="KW-0479">Metal-binding</keyword>
<dbReference type="InterPro" id="IPR011011">
    <property type="entry name" value="Znf_FYVE_PHD"/>
</dbReference>
<dbReference type="Pfam" id="PF16135">
    <property type="entry name" value="TDBD"/>
    <property type="match status" value="1"/>
</dbReference>
<keyword evidence="5" id="KW-0539">Nucleus</keyword>
<dbReference type="GO" id="GO:0003714">
    <property type="term" value="F:transcription corepressor activity"/>
    <property type="evidence" value="ECO:0007669"/>
    <property type="project" value="InterPro"/>
</dbReference>
<dbReference type="Pfam" id="PF22970">
    <property type="entry name" value="DUF7028"/>
    <property type="match status" value="1"/>
</dbReference>
<evidence type="ECO:0000313" key="10">
    <source>
        <dbReference type="Proteomes" id="UP000230069"/>
    </source>
</evidence>
<accession>A0A2G5DN34</accession>
<dbReference type="PANTHER" id="PTHR46309:SF1">
    <property type="entry name" value="PHD FINGER PROTEIN 12"/>
    <property type="match status" value="1"/>
</dbReference>
<evidence type="ECO:0000256" key="4">
    <source>
        <dbReference type="ARBA" id="ARBA00022833"/>
    </source>
</evidence>
<feature type="compositionally biased region" description="Basic and acidic residues" evidence="7">
    <location>
        <begin position="1013"/>
        <end position="1022"/>
    </location>
</feature>
<dbReference type="SUPFAM" id="SSF57903">
    <property type="entry name" value="FYVE/PHD zinc finger"/>
    <property type="match status" value="1"/>
</dbReference>
<dbReference type="SMART" id="SM00249">
    <property type="entry name" value="PHD"/>
    <property type="match status" value="2"/>
</dbReference>
<dbReference type="SUPFAM" id="SSF55729">
    <property type="entry name" value="Acyl-CoA N-acyltransferases (Nat)"/>
    <property type="match status" value="1"/>
</dbReference>
<feature type="region of interest" description="Disordered" evidence="7">
    <location>
        <begin position="26"/>
        <end position="82"/>
    </location>
</feature>
<gene>
    <name evidence="9" type="ORF">AQUCO_01700466v1</name>
</gene>
<reference evidence="9 10" key="1">
    <citation type="submission" date="2017-09" db="EMBL/GenBank/DDBJ databases">
        <title>WGS assembly of Aquilegia coerulea Goldsmith.</title>
        <authorList>
            <person name="Hodges S."/>
            <person name="Kramer E."/>
            <person name="Nordborg M."/>
            <person name="Tomkins J."/>
            <person name="Borevitz J."/>
            <person name="Derieg N."/>
            <person name="Yan J."/>
            <person name="Mihaltcheva S."/>
            <person name="Hayes R.D."/>
            <person name="Rokhsar D."/>
        </authorList>
    </citation>
    <scope>NUCLEOTIDE SEQUENCE [LARGE SCALE GENOMIC DNA]</scope>
    <source>
        <strain evidence="10">cv. Goldsmith</strain>
    </source>
</reference>